<dbReference type="Pfam" id="PF09722">
    <property type="entry name" value="Xre_MbcA_ParS_C"/>
    <property type="match status" value="1"/>
</dbReference>
<dbReference type="InterPro" id="IPR024467">
    <property type="entry name" value="Xre/MbcA/ParS-like_toxin-bd"/>
</dbReference>
<accession>A0A2K9LG78</accession>
<sequence>MHTSTATQHSYENREDRISAAALLNFFGITDEWGLSSKEQMILLGNPAKSSFYRMKEFADGKSMRPVKLPQDTLERVSYIMGIYKALNILLPNNQRAAEWVKKPNVAPLFGGQSALDVMLKGRVTDLSDVRRFLDGERGH</sequence>
<keyword evidence="3" id="KW-1185">Reference proteome</keyword>
<dbReference type="KEGG" id="kak:Kalk_01895"/>
<evidence type="ECO:0000313" key="2">
    <source>
        <dbReference type="EMBL" id="AUM11253.1"/>
    </source>
</evidence>
<proteinExistence type="predicted"/>
<feature type="domain" description="Antitoxin Xre/MbcA/ParS-like toxin-binding" evidence="1">
    <location>
        <begin position="86"/>
        <end position="139"/>
    </location>
</feature>
<evidence type="ECO:0000259" key="1">
    <source>
        <dbReference type="Pfam" id="PF09722"/>
    </source>
</evidence>
<protein>
    <recommendedName>
        <fullName evidence="1">Antitoxin Xre/MbcA/ParS-like toxin-binding domain-containing protein</fullName>
    </recommendedName>
</protein>
<evidence type="ECO:0000313" key="3">
    <source>
        <dbReference type="Proteomes" id="UP000235116"/>
    </source>
</evidence>
<reference evidence="3" key="1">
    <citation type="submission" date="2017-08" db="EMBL/GenBank/DDBJ databases">
        <title>Direct submision.</title>
        <authorList>
            <person name="Kim S.-J."/>
            <person name="Rhee S.-K."/>
        </authorList>
    </citation>
    <scope>NUCLEOTIDE SEQUENCE [LARGE SCALE GENOMIC DNA]</scope>
    <source>
        <strain evidence="3">GI5</strain>
    </source>
</reference>
<organism evidence="2 3">
    <name type="scientific">Ketobacter alkanivorans</name>
    <dbReference type="NCBI Taxonomy" id="1917421"/>
    <lineage>
        <taxon>Bacteria</taxon>
        <taxon>Pseudomonadati</taxon>
        <taxon>Pseudomonadota</taxon>
        <taxon>Gammaproteobacteria</taxon>
        <taxon>Pseudomonadales</taxon>
        <taxon>Ketobacteraceae</taxon>
        <taxon>Ketobacter</taxon>
    </lineage>
</organism>
<dbReference type="RefSeq" id="WP_101892593.1">
    <property type="nucleotide sequence ID" value="NZ_CP022684.1"/>
</dbReference>
<dbReference type="OrthoDB" id="117888at2"/>
<dbReference type="EMBL" id="CP022684">
    <property type="protein sequence ID" value="AUM11253.1"/>
    <property type="molecule type" value="Genomic_DNA"/>
</dbReference>
<dbReference type="Proteomes" id="UP000235116">
    <property type="component" value="Chromosome"/>
</dbReference>
<name>A0A2K9LG78_9GAMM</name>
<dbReference type="AlphaFoldDB" id="A0A2K9LG78"/>
<gene>
    <name evidence="2" type="ORF">Kalk_01895</name>
</gene>